<comment type="caution">
    <text evidence="1">The sequence shown here is derived from an EMBL/GenBank/DDBJ whole genome shotgun (WGS) entry which is preliminary data.</text>
</comment>
<proteinExistence type="predicted"/>
<organism evidence="1 2">
    <name type="scientific">Apatococcus lobatus</name>
    <dbReference type="NCBI Taxonomy" id="904363"/>
    <lineage>
        <taxon>Eukaryota</taxon>
        <taxon>Viridiplantae</taxon>
        <taxon>Chlorophyta</taxon>
        <taxon>core chlorophytes</taxon>
        <taxon>Trebouxiophyceae</taxon>
        <taxon>Chlorellales</taxon>
        <taxon>Chlorellaceae</taxon>
        <taxon>Apatococcus</taxon>
    </lineage>
</organism>
<evidence type="ECO:0000313" key="1">
    <source>
        <dbReference type="EMBL" id="KAK9822755.1"/>
    </source>
</evidence>
<keyword evidence="2" id="KW-1185">Reference proteome</keyword>
<gene>
    <name evidence="1" type="ORF">WJX74_004788</name>
</gene>
<evidence type="ECO:0000313" key="2">
    <source>
        <dbReference type="Proteomes" id="UP001438707"/>
    </source>
</evidence>
<name>A0AAW1QNG5_9CHLO</name>
<sequence>MIILGSRHSAASVLGQAYGHHRITDGNRKTMDATSSGAAATLAGWDLSALLCTALTTGHILGGDPEVAARHWIWGRPNVGRLLAATTQLDSISIPLHQIAMLADRARLKQGRWAGSPLSTRCQSQLADFLLCRIRSAALAL</sequence>
<accession>A0AAW1QNG5</accession>
<reference evidence="1 2" key="1">
    <citation type="journal article" date="2024" name="Nat. Commun.">
        <title>Phylogenomics reveals the evolutionary origins of lichenization in chlorophyte algae.</title>
        <authorList>
            <person name="Puginier C."/>
            <person name="Libourel C."/>
            <person name="Otte J."/>
            <person name="Skaloud P."/>
            <person name="Haon M."/>
            <person name="Grisel S."/>
            <person name="Petersen M."/>
            <person name="Berrin J.G."/>
            <person name="Delaux P.M."/>
            <person name="Dal Grande F."/>
            <person name="Keller J."/>
        </authorList>
    </citation>
    <scope>NUCLEOTIDE SEQUENCE [LARGE SCALE GENOMIC DNA]</scope>
    <source>
        <strain evidence="1 2">SAG 2145</strain>
    </source>
</reference>
<dbReference type="Proteomes" id="UP001438707">
    <property type="component" value="Unassembled WGS sequence"/>
</dbReference>
<protein>
    <submittedName>
        <fullName evidence="1">Uncharacterized protein</fullName>
    </submittedName>
</protein>
<dbReference type="AlphaFoldDB" id="A0AAW1QNG5"/>
<dbReference type="EMBL" id="JALJOS010000030">
    <property type="protein sequence ID" value="KAK9822755.1"/>
    <property type="molecule type" value="Genomic_DNA"/>
</dbReference>